<name>A0A0A1YMY2_9PSED</name>
<dbReference type="InterPro" id="IPR010131">
    <property type="entry name" value="MdtP/NodT-like"/>
</dbReference>
<evidence type="ECO:0000256" key="1">
    <source>
        <dbReference type="ARBA" id="ARBA00004459"/>
    </source>
</evidence>
<evidence type="ECO:0000256" key="5">
    <source>
        <dbReference type="ARBA" id="ARBA00023136"/>
    </source>
</evidence>
<sequence length="456" mass="48741">MMRSCRLALLLPALMLAGCINLAPDYQQPQAPIPAQWSSATSGQASVDIGWRSFFLDPQLKQVIERALANNRDLRVAALNVEQARAEYRVQRADLSPGVSATASGSHVGSDDGVSHEYSVNLGVSSYELDLFNRVSNLTDASLEQYLALEETQRSTQISLVAEVAFSWLTLAADRALLQLAEETLASQQASYDLQQRSHELGNTSGLALAQAQTTVESARVDVASYQSLVQQDINALDLLVGDSLSAEQLPASLGADSAQLLEIPAGLSSSLLQQRPDVLAAEHQLKAANASIGAARAAFFPSISLTATAGRSSSALSSLFLGGSQAWAFAPSINLPIFDAGANRANLDAAESAQQIELASYEKTLQTAFREVADALAVRSTLRERLDAQQALTDATARSYQLADALYRNGASSYLDALDAQRNLYAARQTLISLQLTEQSNRISLYKVLGGGFSE</sequence>
<dbReference type="GO" id="GO:0009279">
    <property type="term" value="C:cell outer membrane"/>
    <property type="evidence" value="ECO:0007669"/>
    <property type="project" value="UniProtKB-SubCell"/>
</dbReference>
<dbReference type="PROSITE" id="PS51257">
    <property type="entry name" value="PROKAR_LIPOPROTEIN"/>
    <property type="match status" value="1"/>
</dbReference>
<keyword evidence="9" id="KW-0732">Signal</keyword>
<accession>A0A0A1YMY2</accession>
<keyword evidence="4 9" id="KW-0812">Transmembrane</keyword>
<dbReference type="PANTHER" id="PTHR30203">
    <property type="entry name" value="OUTER MEMBRANE CATION EFFLUX PROTEIN"/>
    <property type="match status" value="1"/>
</dbReference>
<dbReference type="STRING" id="1395571.TMS3_0100290"/>
<comment type="caution">
    <text evidence="10">The sequence shown here is derived from an EMBL/GenBank/DDBJ whole genome shotgun (WGS) entry which is preliminary data.</text>
</comment>
<dbReference type="EMBL" id="AWSQ01000001">
    <property type="protein sequence ID" value="KFX70416.1"/>
    <property type="molecule type" value="Genomic_DNA"/>
</dbReference>
<dbReference type="InterPro" id="IPR003423">
    <property type="entry name" value="OMP_efflux"/>
</dbReference>
<gene>
    <name evidence="10" type="ORF">TMS3_0100290</name>
</gene>
<evidence type="ECO:0000256" key="9">
    <source>
        <dbReference type="RuleBase" id="RU362097"/>
    </source>
</evidence>
<dbReference type="Gene3D" id="2.20.200.10">
    <property type="entry name" value="Outer membrane efflux proteins (OEP)"/>
    <property type="match status" value="1"/>
</dbReference>
<keyword evidence="3 9" id="KW-1134">Transmembrane beta strand</keyword>
<keyword evidence="8 9" id="KW-0449">Lipoprotein</keyword>
<evidence type="ECO:0000313" key="11">
    <source>
        <dbReference type="Proteomes" id="UP000030063"/>
    </source>
</evidence>
<proteinExistence type="inferred from homology"/>
<keyword evidence="5 9" id="KW-0472">Membrane</keyword>
<keyword evidence="6 9" id="KW-0564">Palmitate</keyword>
<evidence type="ECO:0000256" key="3">
    <source>
        <dbReference type="ARBA" id="ARBA00022452"/>
    </source>
</evidence>
<dbReference type="Gene3D" id="1.20.1600.10">
    <property type="entry name" value="Outer membrane efflux proteins (OEP)"/>
    <property type="match status" value="1"/>
</dbReference>
<dbReference type="Pfam" id="PF02321">
    <property type="entry name" value="OEP"/>
    <property type="match status" value="2"/>
</dbReference>
<feature type="signal peptide" evidence="9">
    <location>
        <begin position="1"/>
        <end position="23"/>
    </location>
</feature>
<evidence type="ECO:0000256" key="4">
    <source>
        <dbReference type="ARBA" id="ARBA00022692"/>
    </source>
</evidence>
<dbReference type="eggNOG" id="COG1538">
    <property type="taxonomic scope" value="Bacteria"/>
</dbReference>
<comment type="similarity">
    <text evidence="2 9">Belongs to the outer membrane factor (OMF) (TC 1.B.17) family.</text>
</comment>
<evidence type="ECO:0000256" key="7">
    <source>
        <dbReference type="ARBA" id="ARBA00023237"/>
    </source>
</evidence>
<evidence type="ECO:0000256" key="2">
    <source>
        <dbReference type="ARBA" id="ARBA00007613"/>
    </source>
</evidence>
<reference evidence="10 11" key="1">
    <citation type="journal article" date="2014" name="Genome Announc.">
        <title>Draft Genome Sequence of Petroleum Oil-Degrading Marine Bacterium Pseudomonas taeanensis Strain MS-3, Isolated from a Crude Oil-Contaminated Seashore.</title>
        <authorList>
            <person name="Lee S.Y."/>
            <person name="Kim S.H."/>
            <person name="Lee D.G."/>
            <person name="Shin S."/>
            <person name="Yun S.H."/>
            <person name="Choi C.W."/>
            <person name="Chung Y.H."/>
            <person name="Choi J.S."/>
            <person name="Kahng H.Y."/>
            <person name="Kim S.I."/>
        </authorList>
    </citation>
    <scope>NUCLEOTIDE SEQUENCE [LARGE SCALE GENOMIC DNA]</scope>
    <source>
        <strain evidence="10 11">MS-3</strain>
    </source>
</reference>
<dbReference type="PANTHER" id="PTHR30203:SF32">
    <property type="entry name" value="CATION EFFLUX SYSTEM PROTEIN CUSC"/>
    <property type="match status" value="1"/>
</dbReference>
<evidence type="ECO:0000313" key="10">
    <source>
        <dbReference type="EMBL" id="KFX70416.1"/>
    </source>
</evidence>
<keyword evidence="11" id="KW-1185">Reference proteome</keyword>
<dbReference type="GO" id="GO:0015562">
    <property type="term" value="F:efflux transmembrane transporter activity"/>
    <property type="evidence" value="ECO:0007669"/>
    <property type="project" value="InterPro"/>
</dbReference>
<dbReference type="AlphaFoldDB" id="A0A0A1YMY2"/>
<evidence type="ECO:0000256" key="6">
    <source>
        <dbReference type="ARBA" id="ARBA00023139"/>
    </source>
</evidence>
<feature type="chain" id="PRO_5001433736" evidence="9">
    <location>
        <begin position="24"/>
        <end position="456"/>
    </location>
</feature>
<dbReference type="NCBIfam" id="TIGR01845">
    <property type="entry name" value="outer_NodT"/>
    <property type="match status" value="1"/>
</dbReference>
<organism evidence="10 11">
    <name type="scientific">Pseudomonas taeanensis MS-3</name>
    <dbReference type="NCBI Taxonomy" id="1395571"/>
    <lineage>
        <taxon>Bacteria</taxon>
        <taxon>Pseudomonadati</taxon>
        <taxon>Pseudomonadota</taxon>
        <taxon>Gammaproteobacteria</taxon>
        <taxon>Pseudomonadales</taxon>
        <taxon>Pseudomonadaceae</taxon>
        <taxon>Pseudomonas</taxon>
    </lineage>
</organism>
<comment type="subcellular location">
    <subcellularLocation>
        <location evidence="1 9">Cell outer membrane</location>
        <topology evidence="1 9">Lipid-anchor</topology>
    </subcellularLocation>
</comment>
<evidence type="ECO:0000256" key="8">
    <source>
        <dbReference type="ARBA" id="ARBA00023288"/>
    </source>
</evidence>
<dbReference type="SUPFAM" id="SSF56954">
    <property type="entry name" value="Outer membrane efflux proteins (OEP)"/>
    <property type="match status" value="1"/>
</dbReference>
<protein>
    <submittedName>
        <fullName evidence="10">Transporter</fullName>
    </submittedName>
</protein>
<keyword evidence="7" id="KW-0998">Cell outer membrane</keyword>
<dbReference type="Proteomes" id="UP000030063">
    <property type="component" value="Unassembled WGS sequence"/>
</dbReference>